<organism evidence="2 3">
    <name type="scientific">Nonomuraea maheshkhaliensis</name>
    <dbReference type="NCBI Taxonomy" id="419590"/>
    <lineage>
        <taxon>Bacteria</taxon>
        <taxon>Bacillati</taxon>
        <taxon>Actinomycetota</taxon>
        <taxon>Actinomycetes</taxon>
        <taxon>Streptosporangiales</taxon>
        <taxon>Streptosporangiaceae</taxon>
        <taxon>Nonomuraea</taxon>
    </lineage>
</organism>
<dbReference type="EMBL" id="BAAAMU010000089">
    <property type="protein sequence ID" value="GAA1671343.1"/>
    <property type="molecule type" value="Genomic_DNA"/>
</dbReference>
<sequence length="71" mass="7727">MGGYDLHPTSRNQAGTFRSVSYPTYTQKAPSVATRARYDPVTAGNTDGARPHSDEPLRREGALELLPRAPV</sequence>
<evidence type="ECO:0000256" key="1">
    <source>
        <dbReference type="SAM" id="MobiDB-lite"/>
    </source>
</evidence>
<accession>A0ABN2GHF6</accession>
<comment type="caution">
    <text evidence="2">The sequence shown here is derived from an EMBL/GenBank/DDBJ whole genome shotgun (WGS) entry which is preliminary data.</text>
</comment>
<gene>
    <name evidence="2" type="ORF">GCM10009733_080800</name>
</gene>
<dbReference type="Proteomes" id="UP001500064">
    <property type="component" value="Unassembled WGS sequence"/>
</dbReference>
<evidence type="ECO:0000313" key="2">
    <source>
        <dbReference type="EMBL" id="GAA1671343.1"/>
    </source>
</evidence>
<feature type="compositionally biased region" description="Basic and acidic residues" evidence="1">
    <location>
        <begin position="49"/>
        <end position="62"/>
    </location>
</feature>
<name>A0ABN2GHF6_9ACTN</name>
<evidence type="ECO:0000313" key="3">
    <source>
        <dbReference type="Proteomes" id="UP001500064"/>
    </source>
</evidence>
<proteinExistence type="predicted"/>
<feature type="compositionally biased region" description="Polar residues" evidence="1">
    <location>
        <begin position="9"/>
        <end position="29"/>
    </location>
</feature>
<feature type="region of interest" description="Disordered" evidence="1">
    <location>
        <begin position="1"/>
        <end position="71"/>
    </location>
</feature>
<reference evidence="2 3" key="1">
    <citation type="journal article" date="2019" name="Int. J. Syst. Evol. Microbiol.">
        <title>The Global Catalogue of Microorganisms (GCM) 10K type strain sequencing project: providing services to taxonomists for standard genome sequencing and annotation.</title>
        <authorList>
            <consortium name="The Broad Institute Genomics Platform"/>
            <consortium name="The Broad Institute Genome Sequencing Center for Infectious Disease"/>
            <person name="Wu L."/>
            <person name="Ma J."/>
        </authorList>
    </citation>
    <scope>NUCLEOTIDE SEQUENCE [LARGE SCALE GENOMIC DNA]</scope>
    <source>
        <strain evidence="2 3">JCM 13929</strain>
    </source>
</reference>
<protein>
    <submittedName>
        <fullName evidence="2">Uncharacterized protein</fullName>
    </submittedName>
</protein>
<keyword evidence="3" id="KW-1185">Reference proteome</keyword>